<keyword evidence="2" id="KW-1185">Reference proteome</keyword>
<dbReference type="EMBL" id="CP069034">
    <property type="protein sequence ID" value="QRD01421.1"/>
    <property type="molecule type" value="Genomic_DNA"/>
</dbReference>
<dbReference type="AlphaFoldDB" id="A0A7U2FEG1"/>
<dbReference type="VEuPathDB" id="FungiDB:JI435_120880"/>
<evidence type="ECO:0000313" key="2">
    <source>
        <dbReference type="Proteomes" id="UP000663193"/>
    </source>
</evidence>
<name>A0A7U2FEG1_PHANO</name>
<dbReference type="Proteomes" id="UP000663193">
    <property type="component" value="Chromosome 12"/>
</dbReference>
<gene>
    <name evidence="1" type="ORF">JI435_120880</name>
</gene>
<protein>
    <submittedName>
        <fullName evidence="1">Uncharacterized protein</fullName>
    </submittedName>
</protein>
<sequence length="54" mass="6256">MHYPHIFCRGQRCKRISALGRGYMTLSTDGAFKLRRCCIGYCRDDGVRFTVLLI</sequence>
<reference evidence="2" key="1">
    <citation type="journal article" date="2021" name="BMC Genomics">
        <title>Chromosome-level genome assembly and manually-curated proteome of model necrotroph Parastagonospora nodorum Sn15 reveals a genome-wide trove of candidate effector homologs, and redundancy of virulence-related functions within an accessory chromosome.</title>
        <authorList>
            <person name="Bertazzoni S."/>
            <person name="Jones D.A.B."/>
            <person name="Phan H.T."/>
            <person name="Tan K.-C."/>
            <person name="Hane J.K."/>
        </authorList>
    </citation>
    <scope>NUCLEOTIDE SEQUENCE [LARGE SCALE GENOMIC DNA]</scope>
    <source>
        <strain evidence="2">SN15 / ATCC MYA-4574 / FGSC 10173)</strain>
    </source>
</reference>
<organism evidence="1 2">
    <name type="scientific">Phaeosphaeria nodorum (strain SN15 / ATCC MYA-4574 / FGSC 10173)</name>
    <name type="common">Glume blotch fungus</name>
    <name type="synonym">Parastagonospora nodorum</name>
    <dbReference type="NCBI Taxonomy" id="321614"/>
    <lineage>
        <taxon>Eukaryota</taxon>
        <taxon>Fungi</taxon>
        <taxon>Dikarya</taxon>
        <taxon>Ascomycota</taxon>
        <taxon>Pezizomycotina</taxon>
        <taxon>Dothideomycetes</taxon>
        <taxon>Pleosporomycetidae</taxon>
        <taxon>Pleosporales</taxon>
        <taxon>Pleosporineae</taxon>
        <taxon>Phaeosphaeriaceae</taxon>
        <taxon>Parastagonospora</taxon>
    </lineage>
</organism>
<accession>A0A7U2FEG1</accession>
<proteinExistence type="predicted"/>
<evidence type="ECO:0000313" key="1">
    <source>
        <dbReference type="EMBL" id="QRD01421.1"/>
    </source>
</evidence>